<organism evidence="2 3">
    <name type="scientific">Austropuccinia psidii MF-1</name>
    <dbReference type="NCBI Taxonomy" id="1389203"/>
    <lineage>
        <taxon>Eukaryota</taxon>
        <taxon>Fungi</taxon>
        <taxon>Dikarya</taxon>
        <taxon>Basidiomycota</taxon>
        <taxon>Pucciniomycotina</taxon>
        <taxon>Pucciniomycetes</taxon>
        <taxon>Pucciniales</taxon>
        <taxon>Sphaerophragmiaceae</taxon>
        <taxon>Austropuccinia</taxon>
    </lineage>
</organism>
<feature type="compositionally biased region" description="Polar residues" evidence="1">
    <location>
        <begin position="11"/>
        <end position="24"/>
    </location>
</feature>
<dbReference type="OrthoDB" id="1600564at2759"/>
<reference evidence="2" key="1">
    <citation type="submission" date="2021-03" db="EMBL/GenBank/DDBJ databases">
        <title>Draft genome sequence of rust myrtle Austropuccinia psidii MF-1, a brazilian biotype.</title>
        <authorList>
            <person name="Quecine M.C."/>
            <person name="Pachon D.M.R."/>
            <person name="Bonatelli M.L."/>
            <person name="Correr F.H."/>
            <person name="Franceschini L.M."/>
            <person name="Leite T.F."/>
            <person name="Margarido G.R.A."/>
            <person name="Almeida C.A."/>
            <person name="Ferrarezi J.A."/>
            <person name="Labate C.A."/>
        </authorList>
    </citation>
    <scope>NUCLEOTIDE SEQUENCE</scope>
    <source>
        <strain evidence="2">MF-1</strain>
    </source>
</reference>
<feature type="region of interest" description="Disordered" evidence="1">
    <location>
        <begin position="1"/>
        <end position="25"/>
    </location>
</feature>
<dbReference type="GO" id="GO:0016788">
    <property type="term" value="F:hydrolase activity, acting on ester bonds"/>
    <property type="evidence" value="ECO:0007669"/>
    <property type="project" value="InterPro"/>
</dbReference>
<evidence type="ECO:0000256" key="1">
    <source>
        <dbReference type="SAM" id="MobiDB-lite"/>
    </source>
</evidence>
<dbReference type="Pfam" id="PF00657">
    <property type="entry name" value="Lipase_GDSL"/>
    <property type="match status" value="1"/>
</dbReference>
<gene>
    <name evidence="2" type="ORF">O181_020550</name>
</gene>
<dbReference type="Proteomes" id="UP000765509">
    <property type="component" value="Unassembled WGS sequence"/>
</dbReference>
<evidence type="ECO:0000313" key="2">
    <source>
        <dbReference type="EMBL" id="MBW0480835.1"/>
    </source>
</evidence>
<dbReference type="InterPro" id="IPR036514">
    <property type="entry name" value="SGNH_hydro_sf"/>
</dbReference>
<evidence type="ECO:0000313" key="3">
    <source>
        <dbReference type="Proteomes" id="UP000765509"/>
    </source>
</evidence>
<keyword evidence="3" id="KW-1185">Reference proteome</keyword>
<evidence type="ECO:0008006" key="4">
    <source>
        <dbReference type="Google" id="ProtNLM"/>
    </source>
</evidence>
<comment type="caution">
    <text evidence="2">The sequence shown here is derived from an EMBL/GenBank/DDBJ whole genome shotgun (WGS) entry which is preliminary data.</text>
</comment>
<sequence>MNGVPFAEARTSATGESMGRTSFRQSKRADNHVAFANYSSVVVLGDSYSDDNHRGREPLSNLYAPLGDPPVVWTSFLQAMMAQNRIVGFFNYAYNGAFANKRLTNSSSSPIPDTRQQMQQFFNELSSGAINLGIRRTLVVWWIGVNPLDSFWITSCQSDNQTGVASSTDPRFIKVLNQVDKQVEEIWRQIAEVRAAINKTDTDYMIMNIPYLDEAPMQQNLAQKWSSNNSTLSNIYLELLDILIDRYNKGLQAIVDHATKLQNSIDNTSTVKLYDAAKFWDKVLSHRLEYGIFNTNGTCYKDKTVCQEPEKYFFWDDLHMSPHVQRILAHDVLNFISS</sequence>
<dbReference type="Gene3D" id="3.40.50.1110">
    <property type="entry name" value="SGNH hydrolase"/>
    <property type="match status" value="1"/>
</dbReference>
<accession>A0A9Q3GW76</accession>
<proteinExistence type="predicted"/>
<dbReference type="AlphaFoldDB" id="A0A9Q3GW76"/>
<name>A0A9Q3GW76_9BASI</name>
<protein>
    <recommendedName>
        <fullName evidence="4">Carbohydrate esterase family 16 protein</fullName>
    </recommendedName>
</protein>
<dbReference type="InterPro" id="IPR001087">
    <property type="entry name" value="GDSL"/>
</dbReference>
<dbReference type="EMBL" id="AVOT02006126">
    <property type="protein sequence ID" value="MBW0480835.1"/>
    <property type="molecule type" value="Genomic_DNA"/>
</dbReference>
<dbReference type="SUPFAM" id="SSF52266">
    <property type="entry name" value="SGNH hydrolase"/>
    <property type="match status" value="1"/>
</dbReference>